<comment type="caution">
    <text evidence="2">The sequence shown here is derived from an EMBL/GenBank/DDBJ whole genome shotgun (WGS) entry which is preliminary data.</text>
</comment>
<reference evidence="3" key="1">
    <citation type="journal article" date="2019" name="Int. J. Syst. Evol. Microbiol.">
        <title>The Global Catalogue of Microorganisms (GCM) 10K type strain sequencing project: providing services to taxonomists for standard genome sequencing and annotation.</title>
        <authorList>
            <consortium name="The Broad Institute Genomics Platform"/>
            <consortium name="The Broad Institute Genome Sequencing Center for Infectious Disease"/>
            <person name="Wu L."/>
            <person name="Ma J."/>
        </authorList>
    </citation>
    <scope>NUCLEOTIDE SEQUENCE [LARGE SCALE GENOMIC DNA]</scope>
    <source>
        <strain evidence="3">JCM 17923</strain>
    </source>
</reference>
<dbReference type="Gene3D" id="1.10.3290.10">
    <property type="entry name" value="Fido-like domain"/>
    <property type="match status" value="1"/>
</dbReference>
<dbReference type="Pfam" id="PF13784">
    <property type="entry name" value="Fic_N"/>
    <property type="match status" value="1"/>
</dbReference>
<dbReference type="InterPro" id="IPR025758">
    <property type="entry name" value="Fic/DOC_N"/>
</dbReference>
<dbReference type="InterPro" id="IPR003812">
    <property type="entry name" value="Fido"/>
</dbReference>
<dbReference type="InterPro" id="IPR048770">
    <property type="entry name" value="SoFic-like_C"/>
</dbReference>
<dbReference type="Proteomes" id="UP001501153">
    <property type="component" value="Unassembled WGS sequence"/>
</dbReference>
<dbReference type="Pfam" id="PF21248">
    <property type="entry name" value="SoFic-like_C"/>
    <property type="match status" value="1"/>
</dbReference>
<name>A0ABP8IDT6_9BACT</name>
<dbReference type="PANTHER" id="PTHR13504:SF35">
    <property type="entry name" value="PROTEIN ADENYLYLTRANSFERASE SOFIC"/>
    <property type="match status" value="1"/>
</dbReference>
<feature type="domain" description="Fido" evidence="1">
    <location>
        <begin position="126"/>
        <end position="277"/>
    </location>
</feature>
<evidence type="ECO:0000313" key="2">
    <source>
        <dbReference type="EMBL" id="GAA4356839.1"/>
    </source>
</evidence>
<evidence type="ECO:0000313" key="3">
    <source>
        <dbReference type="Proteomes" id="UP001501153"/>
    </source>
</evidence>
<accession>A0ABP8IDT6</accession>
<dbReference type="EMBL" id="BAABGZ010000020">
    <property type="protein sequence ID" value="GAA4356839.1"/>
    <property type="molecule type" value="Genomic_DNA"/>
</dbReference>
<sequence>MSAQPLYLINPNRDVPWNALPELPIAQELWRTADVLEQLGQAREALGRLHGRSVAIPNQGLLVNSISLQEAKASSAIENIFTTDDELYRAFSETTAEQVEGPAKEVLRYREALWSGYAYLKGEVGFTRDYFVRMFQEIKQVEEGIRPPFSPTIIRQGGSGFNAGKAIYTPPRGAGILEAKLDNLLAFVNDDQAYLLHPLLKMAIGHFQFEAIHPFRDGNGRTGRIFNIHYLVHKGLLDYPILYLSRYIVEHKEAYYGALAGVSQRGDWQSWLLYMLKAVEVTANLTFDKINRILASRDAILEVVAAQKSLRRPDQLVQKIFTQPITRVKHLTVDRTYAENTARDYLNKLVELQVLQKQTIGGNHYYINRELYSILED</sequence>
<dbReference type="InterPro" id="IPR040198">
    <property type="entry name" value="Fido_containing"/>
</dbReference>
<gene>
    <name evidence="2" type="ORF">GCM10023185_21040</name>
</gene>
<keyword evidence="3" id="KW-1185">Reference proteome</keyword>
<dbReference type="Pfam" id="PF02661">
    <property type="entry name" value="Fic"/>
    <property type="match status" value="1"/>
</dbReference>
<dbReference type="PIRSF" id="PIRSF038925">
    <property type="entry name" value="AMP-prot_trans"/>
    <property type="match status" value="1"/>
</dbReference>
<protein>
    <submittedName>
        <fullName evidence="2">Fic family protein</fullName>
    </submittedName>
</protein>
<dbReference type="RefSeq" id="WP_345235992.1">
    <property type="nucleotide sequence ID" value="NZ_BAABGZ010000020.1"/>
</dbReference>
<dbReference type="InterPro" id="IPR036597">
    <property type="entry name" value="Fido-like_dom_sf"/>
</dbReference>
<evidence type="ECO:0000259" key="1">
    <source>
        <dbReference type="PROSITE" id="PS51459"/>
    </source>
</evidence>
<dbReference type="PANTHER" id="PTHR13504">
    <property type="entry name" value="FIDO DOMAIN-CONTAINING PROTEIN DDB_G0283145"/>
    <property type="match status" value="1"/>
</dbReference>
<organism evidence="2 3">
    <name type="scientific">Hymenobacter saemangeumensis</name>
    <dbReference type="NCBI Taxonomy" id="1084522"/>
    <lineage>
        <taxon>Bacteria</taxon>
        <taxon>Pseudomonadati</taxon>
        <taxon>Bacteroidota</taxon>
        <taxon>Cytophagia</taxon>
        <taxon>Cytophagales</taxon>
        <taxon>Hymenobacteraceae</taxon>
        <taxon>Hymenobacter</taxon>
    </lineage>
</organism>
<dbReference type="SUPFAM" id="SSF140931">
    <property type="entry name" value="Fic-like"/>
    <property type="match status" value="1"/>
</dbReference>
<proteinExistence type="predicted"/>
<dbReference type="InterPro" id="IPR026287">
    <property type="entry name" value="SoFic-like"/>
</dbReference>
<dbReference type="PROSITE" id="PS51459">
    <property type="entry name" value="FIDO"/>
    <property type="match status" value="1"/>
</dbReference>